<dbReference type="InterPro" id="IPR043144">
    <property type="entry name" value="Mal/L-sulf/L-lact_DH-like_ah"/>
</dbReference>
<dbReference type="SUPFAM" id="SSF89733">
    <property type="entry name" value="L-sulfolactate dehydrogenase-like"/>
    <property type="match status" value="1"/>
</dbReference>
<feature type="non-terminal residue" evidence="2">
    <location>
        <position position="66"/>
    </location>
</feature>
<dbReference type="PANTHER" id="PTHR11091:SF0">
    <property type="entry name" value="MALATE DEHYDROGENASE"/>
    <property type="match status" value="1"/>
</dbReference>
<gene>
    <name evidence="2" type="ORF">Cfor_00131</name>
</gene>
<feature type="non-terminal residue" evidence="2">
    <location>
        <position position="1"/>
    </location>
</feature>
<protein>
    <recommendedName>
        <fullName evidence="4">Malate dehydrogenase</fullName>
    </recommendedName>
</protein>
<organism evidence="2 3">
    <name type="scientific">Coptotermes formosanus</name>
    <name type="common">Formosan subterranean termite</name>
    <dbReference type="NCBI Taxonomy" id="36987"/>
    <lineage>
        <taxon>Eukaryota</taxon>
        <taxon>Metazoa</taxon>
        <taxon>Ecdysozoa</taxon>
        <taxon>Arthropoda</taxon>
        <taxon>Hexapoda</taxon>
        <taxon>Insecta</taxon>
        <taxon>Pterygota</taxon>
        <taxon>Neoptera</taxon>
        <taxon>Polyneoptera</taxon>
        <taxon>Dictyoptera</taxon>
        <taxon>Blattodea</taxon>
        <taxon>Blattoidea</taxon>
        <taxon>Termitoidae</taxon>
        <taxon>Rhinotermitidae</taxon>
        <taxon>Coptotermes</taxon>
    </lineage>
</organism>
<comment type="caution">
    <text evidence="2">The sequence shown here is derived from an EMBL/GenBank/DDBJ whole genome shotgun (WGS) entry which is preliminary data.</text>
</comment>
<dbReference type="InterPro" id="IPR036111">
    <property type="entry name" value="Mal/L-sulfo/L-lacto_DH-like_sf"/>
</dbReference>
<evidence type="ECO:0000313" key="3">
    <source>
        <dbReference type="Proteomes" id="UP000502823"/>
    </source>
</evidence>
<dbReference type="InParanoid" id="A0A6L2QCK9"/>
<dbReference type="GO" id="GO:0016491">
    <property type="term" value="F:oxidoreductase activity"/>
    <property type="evidence" value="ECO:0007669"/>
    <property type="project" value="InterPro"/>
</dbReference>
<dbReference type="OrthoDB" id="7881616at2759"/>
<reference evidence="3" key="1">
    <citation type="submission" date="2020-01" db="EMBL/GenBank/DDBJ databases">
        <title>Draft genome sequence of the Termite Coptotermes fromosanus.</title>
        <authorList>
            <person name="Itakura S."/>
            <person name="Yosikawa Y."/>
            <person name="Umezawa K."/>
        </authorList>
    </citation>
    <scope>NUCLEOTIDE SEQUENCE [LARGE SCALE GENOMIC DNA]</scope>
</reference>
<proteinExistence type="inferred from homology"/>
<name>A0A6L2QCK9_COPFO</name>
<accession>A0A6L2QCK9</accession>
<keyword evidence="3" id="KW-1185">Reference proteome</keyword>
<comment type="similarity">
    <text evidence="1">Belongs to the LDH2/MDH2 oxidoreductase family.</text>
</comment>
<dbReference type="AlphaFoldDB" id="A0A6L2QCK9"/>
<dbReference type="EMBL" id="BLKM01001080">
    <property type="protein sequence ID" value="GFG39767.1"/>
    <property type="molecule type" value="Genomic_DNA"/>
</dbReference>
<evidence type="ECO:0008006" key="4">
    <source>
        <dbReference type="Google" id="ProtNLM"/>
    </source>
</evidence>
<evidence type="ECO:0000313" key="2">
    <source>
        <dbReference type="EMBL" id="GFG39767.1"/>
    </source>
</evidence>
<sequence>WHRIHNICSQTQESGDRKFVPLSDVTLFFMDAFRKVGTKESHALQMAQTLITADLKGHFSHGLNRL</sequence>
<evidence type="ECO:0000256" key="1">
    <source>
        <dbReference type="ARBA" id="ARBA00006056"/>
    </source>
</evidence>
<dbReference type="Gene3D" id="1.10.1530.10">
    <property type="match status" value="1"/>
</dbReference>
<dbReference type="PANTHER" id="PTHR11091">
    <property type="entry name" value="OXIDOREDUCTASE-RELATED"/>
    <property type="match status" value="1"/>
</dbReference>
<dbReference type="InterPro" id="IPR003767">
    <property type="entry name" value="Malate/L-lactate_DH-like"/>
</dbReference>
<dbReference type="Proteomes" id="UP000502823">
    <property type="component" value="Unassembled WGS sequence"/>
</dbReference>